<keyword evidence="3" id="KW-1185">Reference proteome</keyword>
<evidence type="ECO:0000313" key="2">
    <source>
        <dbReference type="EMBL" id="KAL1503154.1"/>
    </source>
</evidence>
<accession>A0AB34INW9</accession>
<feature type="region of interest" description="Disordered" evidence="1">
    <location>
        <begin position="234"/>
        <end position="272"/>
    </location>
</feature>
<protein>
    <recommendedName>
        <fullName evidence="4">CDAN1-interacting nuclease 1</fullName>
    </recommendedName>
</protein>
<evidence type="ECO:0000256" key="1">
    <source>
        <dbReference type="SAM" id="MobiDB-lite"/>
    </source>
</evidence>
<evidence type="ECO:0000313" key="3">
    <source>
        <dbReference type="Proteomes" id="UP001515480"/>
    </source>
</evidence>
<reference evidence="2 3" key="1">
    <citation type="journal article" date="2024" name="Science">
        <title>Giant polyketide synthase enzymes in the biosynthesis of giant marine polyether toxins.</title>
        <authorList>
            <person name="Fallon T.R."/>
            <person name="Shende V.V."/>
            <person name="Wierzbicki I.H."/>
            <person name="Pendleton A.L."/>
            <person name="Watervoot N.F."/>
            <person name="Auber R.P."/>
            <person name="Gonzalez D.J."/>
            <person name="Wisecaver J.H."/>
            <person name="Moore B.S."/>
        </authorList>
    </citation>
    <scope>NUCLEOTIDE SEQUENCE [LARGE SCALE GENOMIC DNA]</scope>
    <source>
        <strain evidence="2 3">12B1</strain>
    </source>
</reference>
<dbReference type="AlphaFoldDB" id="A0AB34INW9"/>
<organism evidence="2 3">
    <name type="scientific">Prymnesium parvum</name>
    <name type="common">Toxic golden alga</name>
    <dbReference type="NCBI Taxonomy" id="97485"/>
    <lineage>
        <taxon>Eukaryota</taxon>
        <taxon>Haptista</taxon>
        <taxon>Haptophyta</taxon>
        <taxon>Prymnesiophyceae</taxon>
        <taxon>Prymnesiales</taxon>
        <taxon>Prymnesiaceae</taxon>
        <taxon>Prymnesium</taxon>
    </lineage>
</organism>
<dbReference type="PANTHER" id="PTHR11439">
    <property type="entry name" value="GAG-POL-RELATED RETROTRANSPOSON"/>
    <property type="match status" value="1"/>
</dbReference>
<dbReference type="PANTHER" id="PTHR11439:SF470">
    <property type="entry name" value="CYSTEINE-RICH RLK (RECEPTOR-LIKE PROTEIN KINASE) 8"/>
    <property type="match status" value="1"/>
</dbReference>
<dbReference type="Proteomes" id="UP001515480">
    <property type="component" value="Unassembled WGS sequence"/>
</dbReference>
<proteinExistence type="predicted"/>
<evidence type="ECO:0008006" key="4">
    <source>
        <dbReference type="Google" id="ProtNLM"/>
    </source>
</evidence>
<dbReference type="CDD" id="cd09272">
    <property type="entry name" value="RNase_HI_RT_Ty1"/>
    <property type="match status" value="1"/>
</dbReference>
<dbReference type="EMBL" id="JBGBPQ010000022">
    <property type="protein sequence ID" value="KAL1503154.1"/>
    <property type="molecule type" value="Genomic_DNA"/>
</dbReference>
<comment type="caution">
    <text evidence="2">The sequence shown here is derived from an EMBL/GenBank/DDBJ whole genome shotgun (WGS) entry which is preliminary data.</text>
</comment>
<feature type="compositionally biased region" description="Polar residues" evidence="1">
    <location>
        <begin position="234"/>
        <end position="254"/>
    </location>
</feature>
<gene>
    <name evidence="2" type="ORF">AB1Y20_011214</name>
</gene>
<sequence>MSMIGGAVLEAYSDSDWSVQHSTTGWVVLFGGAVVAWRSRSKQHSISMSSTEAEIIAASDLSALELVSLRGLLTEMGFPQDKPNVDNAGAVELSRDLKSCLRSRHVERRYLKVRELAAATATGDPVPIGTDNASIRQVAMRQGASARSKHLLRRYYVLMQRVKAGEVGTQVRVVHVKDEANRRTPQTSSPSGCLRASFDRVWPTWTASRESAGAGCAPTAAVWLAPTLRSLNRSGTMTVSHSARPEQSSRNGSMPTGLVCSGPSGRTPTACS</sequence>
<name>A0AB34INW9_PRYPA</name>